<dbReference type="Proteomes" id="UP000776700">
    <property type="component" value="Unassembled WGS sequence"/>
</dbReference>
<reference evidence="2" key="2">
    <citation type="submission" date="2021-09" db="EMBL/GenBank/DDBJ databases">
        <authorList>
            <person name="Gilroy R."/>
        </authorList>
    </citation>
    <scope>NUCLEOTIDE SEQUENCE</scope>
    <source>
        <strain evidence="2">1277</strain>
    </source>
</reference>
<gene>
    <name evidence="2" type="ORF">K8V90_02565</name>
</gene>
<keyword evidence="1" id="KW-0812">Transmembrane</keyword>
<sequence>MEIMEKIKKLFKKAFNIIQKHGFKDYGEKMFNIVVYCLVTLSVFLGVKDVVFPYLNKANRLYIEGKDKSKKDNEIDKNQEIYPLTDKFEKILSKSKLITWKEANNIIKDNEGFYLHDVESKGIYINMKKLSQQNTYKVAPHGKYEFKILNSILNDKKVIERRGAIIEYNKSYYIASYEVNKQNGDINIYFIDSKKEDNTIYGLHQNEIYKVLKEKDELTRKISI</sequence>
<feature type="transmembrane region" description="Helical" evidence="1">
    <location>
        <begin position="30"/>
        <end position="47"/>
    </location>
</feature>
<proteinExistence type="predicted"/>
<organism evidence="2 3">
    <name type="scientific">Romboutsia timonensis</name>
    <dbReference type="NCBI Taxonomy" id="1776391"/>
    <lineage>
        <taxon>Bacteria</taxon>
        <taxon>Bacillati</taxon>
        <taxon>Bacillota</taxon>
        <taxon>Clostridia</taxon>
        <taxon>Peptostreptococcales</taxon>
        <taxon>Peptostreptococcaceae</taxon>
        <taxon>Romboutsia</taxon>
    </lineage>
</organism>
<keyword evidence="1" id="KW-0472">Membrane</keyword>
<evidence type="ECO:0000313" key="3">
    <source>
        <dbReference type="Proteomes" id="UP000776700"/>
    </source>
</evidence>
<evidence type="ECO:0000256" key="1">
    <source>
        <dbReference type="SAM" id="Phobius"/>
    </source>
</evidence>
<protein>
    <submittedName>
        <fullName evidence="2">DUF3256 family protein</fullName>
    </submittedName>
</protein>
<keyword evidence="1" id="KW-1133">Transmembrane helix</keyword>
<dbReference type="EMBL" id="DYUB01000085">
    <property type="protein sequence ID" value="HJG95967.1"/>
    <property type="molecule type" value="Genomic_DNA"/>
</dbReference>
<name>A0A921SYY9_9FIRM</name>
<dbReference type="AlphaFoldDB" id="A0A921SYY9"/>
<reference evidence="2" key="1">
    <citation type="journal article" date="2021" name="PeerJ">
        <title>Extensive microbial diversity within the chicken gut microbiome revealed by metagenomics and culture.</title>
        <authorList>
            <person name="Gilroy R."/>
            <person name="Ravi A."/>
            <person name="Getino M."/>
            <person name="Pursley I."/>
            <person name="Horton D.L."/>
            <person name="Alikhan N.F."/>
            <person name="Baker D."/>
            <person name="Gharbi K."/>
            <person name="Hall N."/>
            <person name="Watson M."/>
            <person name="Adriaenssens E.M."/>
            <person name="Foster-Nyarko E."/>
            <person name="Jarju S."/>
            <person name="Secka A."/>
            <person name="Antonio M."/>
            <person name="Oren A."/>
            <person name="Chaudhuri R.R."/>
            <person name="La Ragione R."/>
            <person name="Hildebrand F."/>
            <person name="Pallen M.J."/>
        </authorList>
    </citation>
    <scope>NUCLEOTIDE SEQUENCE</scope>
    <source>
        <strain evidence="2">1277</strain>
    </source>
</reference>
<accession>A0A921SYY9</accession>
<comment type="caution">
    <text evidence="2">The sequence shown here is derived from an EMBL/GenBank/DDBJ whole genome shotgun (WGS) entry which is preliminary data.</text>
</comment>
<evidence type="ECO:0000313" key="2">
    <source>
        <dbReference type="EMBL" id="HJG95967.1"/>
    </source>
</evidence>